<dbReference type="HOGENOM" id="CLU_2558457_0_0_1"/>
<evidence type="ECO:0000313" key="1">
    <source>
        <dbReference type="EMBL" id="EWG45145.1"/>
    </source>
</evidence>
<keyword evidence="2" id="KW-1185">Reference proteome</keyword>
<gene>
    <name evidence="1" type="ORF">FVEG_06060</name>
</gene>
<accession>W7MC12</accession>
<evidence type="ECO:0000313" key="2">
    <source>
        <dbReference type="Proteomes" id="UP000009096"/>
    </source>
</evidence>
<dbReference type="EMBL" id="DS022248">
    <property type="protein sequence ID" value="EWG45145.1"/>
    <property type="molecule type" value="Genomic_DNA"/>
</dbReference>
<dbReference type="AlphaFoldDB" id="W7MC12"/>
<organism evidence="1 2">
    <name type="scientific">Gibberella moniliformis (strain M3125 / FGSC 7600)</name>
    <name type="common">Maize ear and stalk rot fungus</name>
    <name type="synonym">Fusarium verticillioides</name>
    <dbReference type="NCBI Taxonomy" id="334819"/>
    <lineage>
        <taxon>Eukaryota</taxon>
        <taxon>Fungi</taxon>
        <taxon>Dikarya</taxon>
        <taxon>Ascomycota</taxon>
        <taxon>Pezizomycotina</taxon>
        <taxon>Sordariomycetes</taxon>
        <taxon>Hypocreomycetidae</taxon>
        <taxon>Hypocreales</taxon>
        <taxon>Nectriaceae</taxon>
        <taxon>Fusarium</taxon>
        <taxon>Fusarium fujikuroi species complex</taxon>
    </lineage>
</organism>
<protein>
    <submittedName>
        <fullName evidence="1">Uncharacterized protein</fullName>
    </submittedName>
</protein>
<dbReference type="VEuPathDB" id="FungiDB:FVEG_06060"/>
<dbReference type="RefSeq" id="XP_018751336.1">
    <property type="nucleotide sequence ID" value="XM_018894293.1"/>
</dbReference>
<name>W7MC12_GIBM7</name>
<sequence>MGLGTGRSQNRKILPVFLRHQVEHTHSSLILADGCGSAGSATLLAFTCLNKHTHLFDQVAGKSDRCSNVASADRPQTDGRYL</sequence>
<dbReference type="GeneID" id="30063988"/>
<proteinExistence type="predicted"/>
<dbReference type="Proteomes" id="UP000009096">
    <property type="component" value="Chromosome 2"/>
</dbReference>
<dbReference type="KEGG" id="fvr:FVEG_06060"/>
<reference evidence="1 2" key="1">
    <citation type="journal article" date="2010" name="Nature">
        <title>Comparative genomics reveals mobile pathogenicity chromosomes in Fusarium.</title>
        <authorList>
            <person name="Ma L.J."/>
            <person name="van der Does H.C."/>
            <person name="Borkovich K.A."/>
            <person name="Coleman J.J."/>
            <person name="Daboussi M.J."/>
            <person name="Di Pietro A."/>
            <person name="Dufresne M."/>
            <person name="Freitag M."/>
            <person name="Grabherr M."/>
            <person name="Henrissat B."/>
            <person name="Houterman P.M."/>
            <person name="Kang S."/>
            <person name="Shim W.B."/>
            <person name="Woloshuk C."/>
            <person name="Xie X."/>
            <person name="Xu J.R."/>
            <person name="Antoniw J."/>
            <person name="Baker S.E."/>
            <person name="Bluhm B.H."/>
            <person name="Breakspear A."/>
            <person name="Brown D.W."/>
            <person name="Butchko R.A."/>
            <person name="Chapman S."/>
            <person name="Coulson R."/>
            <person name="Coutinho P.M."/>
            <person name="Danchin E.G."/>
            <person name="Diener A."/>
            <person name="Gale L.R."/>
            <person name="Gardiner D.M."/>
            <person name="Goff S."/>
            <person name="Hammond-Kosack K.E."/>
            <person name="Hilburn K."/>
            <person name="Hua-Van A."/>
            <person name="Jonkers W."/>
            <person name="Kazan K."/>
            <person name="Kodira C.D."/>
            <person name="Koehrsen M."/>
            <person name="Kumar L."/>
            <person name="Lee Y.H."/>
            <person name="Li L."/>
            <person name="Manners J.M."/>
            <person name="Miranda-Saavedra D."/>
            <person name="Mukherjee M."/>
            <person name="Park G."/>
            <person name="Park J."/>
            <person name="Park S.Y."/>
            <person name="Proctor R.H."/>
            <person name="Regev A."/>
            <person name="Ruiz-Roldan M.C."/>
            <person name="Sain D."/>
            <person name="Sakthikumar S."/>
            <person name="Sykes S."/>
            <person name="Schwartz D.C."/>
            <person name="Turgeon B.G."/>
            <person name="Wapinski I."/>
            <person name="Yoder O."/>
            <person name="Young S."/>
            <person name="Zeng Q."/>
            <person name="Zhou S."/>
            <person name="Galagan J."/>
            <person name="Cuomo C.A."/>
            <person name="Kistler H.C."/>
            <person name="Rep M."/>
        </authorList>
    </citation>
    <scope>NUCLEOTIDE SEQUENCE [LARGE SCALE GENOMIC DNA]</scope>
    <source>
        <strain evidence="2">M3125 / FGSC 7600</strain>
    </source>
</reference>
<dbReference type="EMBL" id="CM000579">
    <property type="protein sequence ID" value="EWG45145.1"/>
    <property type="molecule type" value="Genomic_DNA"/>
</dbReference>